<dbReference type="KEGG" id="vfl:AL536_07345"/>
<organism evidence="3 5">
    <name type="scientific">Vibrio fluvialis</name>
    <dbReference type="NCBI Taxonomy" id="676"/>
    <lineage>
        <taxon>Bacteria</taxon>
        <taxon>Pseudomonadati</taxon>
        <taxon>Pseudomonadota</taxon>
        <taxon>Gammaproteobacteria</taxon>
        <taxon>Vibrionales</taxon>
        <taxon>Vibrionaceae</taxon>
        <taxon>Vibrio</taxon>
    </lineage>
</organism>
<dbReference type="AlphaFoldDB" id="A0AAX2LTD2"/>
<feature type="transmembrane region" description="Helical" evidence="1">
    <location>
        <begin position="21"/>
        <end position="40"/>
    </location>
</feature>
<reference evidence="4" key="1">
    <citation type="submission" date="2015-12" db="EMBL/GenBank/DDBJ databases">
        <title>FDA dAtabase for Regulatory Grade micrObial Sequences (FDA-ARGOS): Supporting development and validation of Infectious Disease Dx tests.</title>
        <authorList>
            <person name="Hoffmann M."/>
            <person name="Allard M."/>
            <person name="Evans P."/>
            <person name="Brown E."/>
            <person name="Tallon L.J."/>
            <person name="Sadzewicz L."/>
            <person name="Sengamalay N."/>
            <person name="Ott S."/>
            <person name="Godinez A."/>
            <person name="Nagaraj S."/>
            <person name="Vyas G."/>
            <person name="Aluvathingal J."/>
            <person name="Nadendla S."/>
            <person name="Geyer C."/>
            <person name="Sichtig H."/>
        </authorList>
    </citation>
    <scope>NUCLEOTIDE SEQUENCE [LARGE SCALE GENOMIC DNA]</scope>
    <source>
        <strain evidence="4">ATCC 33809</strain>
    </source>
</reference>
<accession>A0AAX2LTD2</accession>
<feature type="transmembrane region" description="Helical" evidence="1">
    <location>
        <begin position="166"/>
        <end position="190"/>
    </location>
</feature>
<evidence type="ECO:0000313" key="2">
    <source>
        <dbReference type="EMBL" id="AMF93257.1"/>
    </source>
</evidence>
<feature type="transmembrane region" description="Helical" evidence="1">
    <location>
        <begin position="197"/>
        <end position="216"/>
    </location>
</feature>
<keyword evidence="4" id="KW-1185">Reference proteome</keyword>
<evidence type="ECO:0000313" key="4">
    <source>
        <dbReference type="Proteomes" id="UP000057088"/>
    </source>
</evidence>
<dbReference type="GeneID" id="29383859"/>
<dbReference type="EMBL" id="UHIP01000002">
    <property type="protein sequence ID" value="SUQ26636.1"/>
    <property type="molecule type" value="Genomic_DNA"/>
</dbReference>
<sequence length="284" mass="31604">MHASVYMLEKEWIEHKAVSRIPLFVLVCVLVLFAGILSNGNVQSNLSFEMSYSGFDNMDLQFVDEFSSLIVVLAGALSIMLSTLYIPKTLRKERQEGSSMFWRSMPVSNLMTHGVKLTFGLLVIPVICSVLVIASDLMFWLVNLATDDAIPLLMHQRSLLFVLTHWLNYLGLMLLVALALLPLACITLLISQLVNSPILVMFIAVYALKWLSLGLFGSDAIGDFFHQTLALPLNILTDSSLSQVVAQISVANALIYIALGVVSFILSLKCYQTDEVSWRTLLQR</sequence>
<keyword evidence="1" id="KW-1133">Transmembrane helix</keyword>
<dbReference type="EMBL" id="CP014034">
    <property type="protein sequence ID" value="AMF93257.1"/>
    <property type="molecule type" value="Genomic_DNA"/>
</dbReference>
<evidence type="ECO:0000313" key="3">
    <source>
        <dbReference type="EMBL" id="SUQ26636.1"/>
    </source>
</evidence>
<reference evidence="2" key="2">
    <citation type="submission" date="2018-01" db="EMBL/GenBank/DDBJ databases">
        <title>FDA dAtabase for Regulatory Grade micrObial Sequences (FDA-ARGOS): Supporting development and validation of Infectious Disease Dx tests.</title>
        <authorList>
            <person name="Hoffmann M."/>
            <person name="Allard M."/>
            <person name="Evans P."/>
            <person name="Brown E."/>
            <person name="Tallon L."/>
            <person name="Sadzewicz L."/>
            <person name="Sengamalay N."/>
            <person name="Ott S."/>
            <person name="Godinez A."/>
            <person name="Nagaraj S."/>
            <person name="Vyas G."/>
            <person name="Aluvathingal J."/>
            <person name="Nadendla S."/>
            <person name="Geyer C."/>
            <person name="Sichtig H."/>
        </authorList>
    </citation>
    <scope>NUCLEOTIDE SEQUENCE</scope>
    <source>
        <strain evidence="2">ATCC 33809</strain>
    </source>
</reference>
<name>A0AAX2LTD2_VIBFL</name>
<feature type="transmembrane region" description="Helical" evidence="1">
    <location>
        <begin position="119"/>
        <end position="146"/>
    </location>
</feature>
<dbReference type="RefSeq" id="WP_020329604.1">
    <property type="nucleotide sequence ID" value="NZ_CABLBX010000005.1"/>
</dbReference>
<feature type="transmembrane region" description="Helical" evidence="1">
    <location>
        <begin position="244"/>
        <end position="268"/>
    </location>
</feature>
<evidence type="ECO:0000256" key="1">
    <source>
        <dbReference type="SAM" id="Phobius"/>
    </source>
</evidence>
<protein>
    <submittedName>
        <fullName evidence="3">Membrane protein</fullName>
    </submittedName>
</protein>
<gene>
    <name evidence="2" type="ORF">AL536_07345</name>
    <name evidence="3" type="ORF">NCTC11327_03498</name>
</gene>
<dbReference type="Proteomes" id="UP000254626">
    <property type="component" value="Unassembled WGS sequence"/>
</dbReference>
<evidence type="ECO:0000313" key="5">
    <source>
        <dbReference type="Proteomes" id="UP000254626"/>
    </source>
</evidence>
<keyword evidence="1" id="KW-0812">Transmembrane</keyword>
<keyword evidence="1" id="KW-0472">Membrane</keyword>
<reference evidence="3 5" key="3">
    <citation type="submission" date="2018-06" db="EMBL/GenBank/DDBJ databases">
        <authorList>
            <consortium name="Pathogen Informatics"/>
            <person name="Doyle S."/>
        </authorList>
    </citation>
    <scope>NUCLEOTIDE SEQUENCE [LARGE SCALE GENOMIC DNA]</scope>
    <source>
        <strain evidence="3 5">NCTC11327</strain>
    </source>
</reference>
<feature type="transmembrane region" description="Helical" evidence="1">
    <location>
        <begin position="66"/>
        <end position="86"/>
    </location>
</feature>
<proteinExistence type="predicted"/>
<dbReference type="Proteomes" id="UP000057088">
    <property type="component" value="Chromosome 1"/>
</dbReference>